<comment type="caution">
    <text evidence="1">The sequence shown here is derived from an EMBL/GenBank/DDBJ whole genome shotgun (WGS) entry which is preliminary data.</text>
</comment>
<organism evidence="1 2">
    <name type="scientific">Agromyces albus</name>
    <dbReference type="NCBI Taxonomy" id="205332"/>
    <lineage>
        <taxon>Bacteria</taxon>
        <taxon>Bacillati</taxon>
        <taxon>Actinomycetota</taxon>
        <taxon>Actinomycetes</taxon>
        <taxon>Micrococcales</taxon>
        <taxon>Microbacteriaceae</taxon>
        <taxon>Agromyces</taxon>
    </lineage>
</organism>
<dbReference type="AlphaFoldDB" id="A0A4V1QYG5"/>
<protein>
    <submittedName>
        <fullName evidence="1">Nitroreductase family deazaflavin-dependent oxidoreductase</fullName>
    </submittedName>
</protein>
<proteinExistence type="predicted"/>
<evidence type="ECO:0000313" key="1">
    <source>
        <dbReference type="EMBL" id="RXZ73076.1"/>
    </source>
</evidence>
<dbReference type="Pfam" id="PF04075">
    <property type="entry name" value="F420H2_quin_red"/>
    <property type="match status" value="1"/>
</dbReference>
<reference evidence="1 2" key="1">
    <citation type="submission" date="2019-01" db="EMBL/GenBank/DDBJ databases">
        <title>Agromyces.</title>
        <authorList>
            <person name="Li J."/>
        </authorList>
    </citation>
    <scope>NUCLEOTIDE SEQUENCE [LARGE SCALE GENOMIC DNA]</scope>
    <source>
        <strain evidence="1 2">DSM 15934</strain>
    </source>
</reference>
<dbReference type="EMBL" id="SDPN01000002">
    <property type="protein sequence ID" value="RXZ73076.1"/>
    <property type="molecule type" value="Genomic_DNA"/>
</dbReference>
<gene>
    <name evidence="1" type="ORF">ESP51_01480</name>
</gene>
<name>A0A4V1QYG5_9MICO</name>
<evidence type="ECO:0000313" key="2">
    <source>
        <dbReference type="Proteomes" id="UP000293865"/>
    </source>
</evidence>
<dbReference type="OrthoDB" id="5186446at2"/>
<dbReference type="Gene3D" id="2.30.110.10">
    <property type="entry name" value="Electron Transport, Fmn-binding Protein, Chain A"/>
    <property type="match status" value="1"/>
</dbReference>
<dbReference type="GO" id="GO:0016491">
    <property type="term" value="F:oxidoreductase activity"/>
    <property type="evidence" value="ECO:0007669"/>
    <property type="project" value="InterPro"/>
</dbReference>
<sequence length="129" mass="13887">MRALARAGLVPRTVVLTVRGRKSGEPRSIPVTPIEHSGAVWLVSPYGTVAWVHNLRAAGDLTLSRGRTTRRFTAREATPAEAGPVLKRYVAVAPIVLPYFTAGADDPTETFSAEADRHPVFALTAIDAR</sequence>
<dbReference type="NCBIfam" id="TIGR00026">
    <property type="entry name" value="hi_GC_TIGR00026"/>
    <property type="match status" value="1"/>
</dbReference>
<dbReference type="Proteomes" id="UP000293865">
    <property type="component" value="Unassembled WGS sequence"/>
</dbReference>
<accession>A0A4V1QYG5</accession>
<keyword evidence="2" id="KW-1185">Reference proteome</keyword>
<dbReference type="InterPro" id="IPR004378">
    <property type="entry name" value="F420H2_quin_Rdtase"/>
</dbReference>
<dbReference type="InterPro" id="IPR012349">
    <property type="entry name" value="Split_barrel_FMN-bd"/>
</dbReference>